<feature type="domain" description="Glycosyltransferase family 28 N-terminal" evidence="11">
    <location>
        <begin position="8"/>
        <end position="145"/>
    </location>
</feature>
<reference evidence="14" key="1">
    <citation type="journal article" date="2019" name="Int. J. Syst. Evol. Microbiol.">
        <title>The Global Catalogue of Microorganisms (GCM) 10K type strain sequencing project: providing services to taxonomists for standard genome sequencing and annotation.</title>
        <authorList>
            <consortium name="The Broad Institute Genomics Platform"/>
            <consortium name="The Broad Institute Genome Sequencing Center for Infectious Disease"/>
            <person name="Wu L."/>
            <person name="Ma J."/>
        </authorList>
    </citation>
    <scope>NUCLEOTIDE SEQUENCE [LARGE SCALE GENOMIC DNA]</scope>
    <source>
        <strain evidence="14">CGMCC 1.15905</strain>
    </source>
</reference>
<dbReference type="RefSeq" id="WP_188664615.1">
    <property type="nucleotide sequence ID" value="NZ_BMKC01000003.1"/>
</dbReference>
<dbReference type="CDD" id="cd03785">
    <property type="entry name" value="GT28_MurG"/>
    <property type="match status" value="1"/>
</dbReference>
<evidence type="ECO:0000256" key="5">
    <source>
        <dbReference type="ARBA" id="ARBA00022960"/>
    </source>
</evidence>
<evidence type="ECO:0000256" key="3">
    <source>
        <dbReference type="ARBA" id="ARBA00022676"/>
    </source>
</evidence>
<comment type="caution">
    <text evidence="13">The sequence shown here is derived from an EMBL/GenBank/DDBJ whole genome shotgun (WGS) entry which is preliminary data.</text>
</comment>
<evidence type="ECO:0000256" key="2">
    <source>
        <dbReference type="ARBA" id="ARBA00022618"/>
    </source>
</evidence>
<feature type="binding site" evidence="10">
    <location>
        <begin position="15"/>
        <end position="17"/>
    </location>
    <ligand>
        <name>UDP-N-acetyl-alpha-D-glucosamine</name>
        <dbReference type="ChEBI" id="CHEBI:57705"/>
    </ligand>
</feature>
<organism evidence="13 14">
    <name type="scientific">Arenimonas soli</name>
    <dbReference type="NCBI Taxonomy" id="2269504"/>
    <lineage>
        <taxon>Bacteria</taxon>
        <taxon>Pseudomonadati</taxon>
        <taxon>Pseudomonadota</taxon>
        <taxon>Gammaproteobacteria</taxon>
        <taxon>Lysobacterales</taxon>
        <taxon>Lysobacteraceae</taxon>
        <taxon>Arenimonas</taxon>
    </lineage>
</organism>
<comment type="similarity">
    <text evidence="10">Belongs to the glycosyltransferase 28 family. MurG subfamily.</text>
</comment>
<keyword evidence="5 10" id="KW-0133">Cell shape</keyword>
<protein>
    <recommendedName>
        <fullName evidence="10">UDP-N-acetylglucosamine--N-acetylmuramyl-(pentapeptide) pyrophosphoryl-undecaprenol N-acetylglucosamine transferase</fullName>
        <ecNumber evidence="10">2.4.1.227</ecNumber>
    </recommendedName>
    <alternativeName>
        <fullName evidence="10">Undecaprenyl-PP-MurNAc-pentapeptide-UDPGlcNAc GlcNAc transferase</fullName>
    </alternativeName>
</protein>
<dbReference type="Pfam" id="PF04101">
    <property type="entry name" value="Glyco_tran_28_C"/>
    <property type="match status" value="1"/>
</dbReference>
<dbReference type="Proteomes" id="UP000623419">
    <property type="component" value="Unassembled WGS sequence"/>
</dbReference>
<gene>
    <name evidence="10 13" type="primary">murG</name>
    <name evidence="13" type="ORF">GCM10011521_24200</name>
</gene>
<dbReference type="EC" id="2.4.1.227" evidence="10"/>
<dbReference type="EMBL" id="BMKC01000003">
    <property type="protein sequence ID" value="GGA84947.1"/>
    <property type="molecule type" value="Genomic_DNA"/>
</dbReference>
<comment type="subcellular location">
    <subcellularLocation>
        <location evidence="10">Cell membrane</location>
        <topology evidence="10">Peripheral membrane protein</topology>
        <orientation evidence="10">Cytoplasmic side</orientation>
    </subcellularLocation>
</comment>
<comment type="pathway">
    <text evidence="10">Cell wall biogenesis; peptidoglycan biosynthesis.</text>
</comment>
<comment type="function">
    <text evidence="10">Cell wall formation. Catalyzes the transfer of a GlcNAc subunit on undecaprenyl-pyrophosphoryl-MurNAc-pentapeptide (lipid intermediate I) to form undecaprenyl-pyrophosphoryl-MurNAc-(pentapeptide)GlcNAc (lipid intermediate II).</text>
</comment>
<dbReference type="HAMAP" id="MF_00033">
    <property type="entry name" value="MurG"/>
    <property type="match status" value="1"/>
</dbReference>
<feature type="binding site" evidence="10">
    <location>
        <position position="193"/>
    </location>
    <ligand>
        <name>UDP-N-acetyl-alpha-D-glucosamine</name>
        <dbReference type="ChEBI" id="CHEBI:57705"/>
    </ligand>
</feature>
<keyword evidence="1 10" id="KW-1003">Cell membrane</keyword>
<dbReference type="PANTHER" id="PTHR21015">
    <property type="entry name" value="UDP-N-ACETYLGLUCOSAMINE--N-ACETYLMURAMYL-(PENTAPEPTIDE) PYROPHOSPHORYL-UNDECAPRENOL N-ACETYLGLUCOSAMINE TRANSFERASE 1"/>
    <property type="match status" value="1"/>
</dbReference>
<feature type="binding site" evidence="10">
    <location>
        <position position="292"/>
    </location>
    <ligand>
        <name>UDP-N-acetyl-alpha-D-glucosamine</name>
        <dbReference type="ChEBI" id="CHEBI:57705"/>
    </ligand>
</feature>
<accession>A0ABQ1HP43</accession>
<dbReference type="InterPro" id="IPR007235">
    <property type="entry name" value="Glyco_trans_28_C"/>
</dbReference>
<evidence type="ECO:0000256" key="9">
    <source>
        <dbReference type="ARBA" id="ARBA00023316"/>
    </source>
</evidence>
<dbReference type="InterPro" id="IPR004276">
    <property type="entry name" value="GlycoTrans_28_N"/>
</dbReference>
<keyword evidence="7 10" id="KW-0472">Membrane</keyword>
<evidence type="ECO:0000256" key="6">
    <source>
        <dbReference type="ARBA" id="ARBA00022984"/>
    </source>
</evidence>
<dbReference type="GO" id="GO:0016740">
    <property type="term" value="F:transferase activity"/>
    <property type="evidence" value="ECO:0007669"/>
    <property type="project" value="UniProtKB-KW"/>
</dbReference>
<keyword evidence="2 10" id="KW-0132">Cell division</keyword>
<evidence type="ECO:0000259" key="11">
    <source>
        <dbReference type="Pfam" id="PF03033"/>
    </source>
</evidence>
<sequence length="361" mass="37143">MTAATAPVLILAGGTGGHIFPGLAVAQALRDRAVPVVWLGSAGGMETRLVPPAGFAIETISVKGLRGKGRLALVKAPFLLLRSLAQALSILRRLRPRAVLSFGGYAAGPGGLGAWLLRRPLLVHEQNRAPGLTNRVLSRLARRVLCGFPGSFPEGRGEVVGNPVRPAIAALPAPADRLAGRQGPVRLLVLGGSQGASALNTVLPQVLAGLPAGERPQVRHQCGERHADATRAVYAGAGVEAAVEPFIADMAEAYGWADLVVCRAGALTLAELCAAGVGSVLVPFPAAVDDHQTRNAEYLVEAGAAMLVPEGEGFRDRLADATNRLLPAAGVRLAMASAARGIAHADAAGRVADIVIQEARA</sequence>
<dbReference type="Gene3D" id="3.40.50.2000">
    <property type="entry name" value="Glycogen Phosphorylase B"/>
    <property type="match status" value="2"/>
</dbReference>
<evidence type="ECO:0000256" key="8">
    <source>
        <dbReference type="ARBA" id="ARBA00023306"/>
    </source>
</evidence>
<evidence type="ECO:0000256" key="10">
    <source>
        <dbReference type="HAMAP-Rule" id="MF_00033"/>
    </source>
</evidence>
<keyword evidence="6 10" id="KW-0573">Peptidoglycan synthesis</keyword>
<feature type="binding site" evidence="10">
    <location>
        <position position="165"/>
    </location>
    <ligand>
        <name>UDP-N-acetyl-alpha-D-glucosamine</name>
        <dbReference type="ChEBI" id="CHEBI:57705"/>
    </ligand>
</feature>
<dbReference type="NCBIfam" id="TIGR01133">
    <property type="entry name" value="murG"/>
    <property type="match status" value="1"/>
</dbReference>
<evidence type="ECO:0000313" key="14">
    <source>
        <dbReference type="Proteomes" id="UP000623419"/>
    </source>
</evidence>
<feature type="binding site" evidence="10">
    <location>
        <position position="127"/>
    </location>
    <ligand>
        <name>UDP-N-acetyl-alpha-D-glucosamine</name>
        <dbReference type="ChEBI" id="CHEBI:57705"/>
    </ligand>
</feature>
<dbReference type="Pfam" id="PF03033">
    <property type="entry name" value="Glyco_transf_28"/>
    <property type="match status" value="1"/>
</dbReference>
<dbReference type="SUPFAM" id="SSF53756">
    <property type="entry name" value="UDP-Glycosyltransferase/glycogen phosphorylase"/>
    <property type="match status" value="1"/>
</dbReference>
<keyword evidence="4 10" id="KW-0808">Transferase</keyword>
<keyword evidence="14" id="KW-1185">Reference proteome</keyword>
<keyword evidence="8 10" id="KW-0131">Cell cycle</keyword>
<feature type="domain" description="Glycosyl transferase family 28 C-terminal" evidence="12">
    <location>
        <begin position="187"/>
        <end position="348"/>
    </location>
</feature>
<evidence type="ECO:0000256" key="4">
    <source>
        <dbReference type="ARBA" id="ARBA00022679"/>
    </source>
</evidence>
<comment type="caution">
    <text evidence="10">Lacks conserved residue(s) required for the propagation of feature annotation.</text>
</comment>
<comment type="catalytic activity">
    <reaction evidence="10">
        <text>di-trans,octa-cis-undecaprenyl diphospho-N-acetyl-alpha-D-muramoyl-L-alanyl-D-glutamyl-meso-2,6-diaminopimeloyl-D-alanyl-D-alanine + UDP-N-acetyl-alpha-D-glucosamine = di-trans,octa-cis-undecaprenyl diphospho-[N-acetyl-alpha-D-glucosaminyl-(1-&gt;4)]-N-acetyl-alpha-D-muramoyl-L-alanyl-D-glutamyl-meso-2,6-diaminopimeloyl-D-alanyl-D-alanine + UDP + H(+)</text>
        <dbReference type="Rhea" id="RHEA:31227"/>
        <dbReference type="ChEBI" id="CHEBI:15378"/>
        <dbReference type="ChEBI" id="CHEBI:57705"/>
        <dbReference type="ChEBI" id="CHEBI:58223"/>
        <dbReference type="ChEBI" id="CHEBI:61387"/>
        <dbReference type="ChEBI" id="CHEBI:61388"/>
        <dbReference type="EC" id="2.4.1.227"/>
    </reaction>
</comment>
<evidence type="ECO:0000256" key="1">
    <source>
        <dbReference type="ARBA" id="ARBA00022475"/>
    </source>
</evidence>
<feature type="binding site" evidence="10">
    <location>
        <position position="247"/>
    </location>
    <ligand>
        <name>UDP-N-acetyl-alpha-D-glucosamine</name>
        <dbReference type="ChEBI" id="CHEBI:57705"/>
    </ligand>
</feature>
<evidence type="ECO:0000313" key="13">
    <source>
        <dbReference type="EMBL" id="GGA84947.1"/>
    </source>
</evidence>
<dbReference type="PANTHER" id="PTHR21015:SF22">
    <property type="entry name" value="GLYCOSYLTRANSFERASE"/>
    <property type="match status" value="1"/>
</dbReference>
<evidence type="ECO:0000259" key="12">
    <source>
        <dbReference type="Pfam" id="PF04101"/>
    </source>
</evidence>
<dbReference type="InterPro" id="IPR006009">
    <property type="entry name" value="GlcNAc_MurG"/>
</dbReference>
<proteinExistence type="inferred from homology"/>
<evidence type="ECO:0000256" key="7">
    <source>
        <dbReference type="ARBA" id="ARBA00023136"/>
    </source>
</evidence>
<keyword evidence="3 10" id="KW-0328">Glycosyltransferase</keyword>
<keyword evidence="9 10" id="KW-0961">Cell wall biogenesis/degradation</keyword>
<name>A0ABQ1HP43_9GAMM</name>